<dbReference type="EMBL" id="WSZM01000183">
    <property type="protein sequence ID" value="KAF4039040.1"/>
    <property type="molecule type" value="Genomic_DNA"/>
</dbReference>
<proteinExistence type="predicted"/>
<evidence type="ECO:0000313" key="1">
    <source>
        <dbReference type="EMBL" id="KAF4039040.1"/>
    </source>
</evidence>
<sequence length="136" mass="15545">MVKLEWPGLSELRDHAVSGVVLPRAPVHDALENRIVRDAERIGLSNLPMPPRASIIPSLSQRFTRAIQVLPKSTEGGRDQHRTPAGRRRLRRQFLVVLVERFKTWLVAWKRWCTKTNLLAAASFMDSLYILVSDTH</sequence>
<organism evidence="1 2">
    <name type="scientific">Phytophthora infestans</name>
    <name type="common">Potato late blight agent</name>
    <name type="synonym">Botrytis infestans</name>
    <dbReference type="NCBI Taxonomy" id="4787"/>
    <lineage>
        <taxon>Eukaryota</taxon>
        <taxon>Sar</taxon>
        <taxon>Stramenopiles</taxon>
        <taxon>Oomycota</taxon>
        <taxon>Peronosporomycetes</taxon>
        <taxon>Peronosporales</taxon>
        <taxon>Peronosporaceae</taxon>
        <taxon>Phytophthora</taxon>
    </lineage>
</organism>
<keyword evidence="2" id="KW-1185">Reference proteome</keyword>
<protein>
    <submittedName>
        <fullName evidence="1">Uncharacterized protein</fullName>
    </submittedName>
</protein>
<dbReference type="Proteomes" id="UP000602510">
    <property type="component" value="Unassembled WGS sequence"/>
</dbReference>
<evidence type="ECO:0000313" key="2">
    <source>
        <dbReference type="Proteomes" id="UP000602510"/>
    </source>
</evidence>
<reference evidence="1" key="1">
    <citation type="submission" date="2020-04" db="EMBL/GenBank/DDBJ databases">
        <title>Hybrid Assembly of Korean Phytophthora infestans isolates.</title>
        <authorList>
            <person name="Prokchorchik M."/>
            <person name="Lee Y."/>
            <person name="Seo J."/>
            <person name="Cho J.-H."/>
            <person name="Park Y.-E."/>
            <person name="Jang D.-C."/>
            <person name="Im J.-S."/>
            <person name="Choi J.-G."/>
            <person name="Park H.-J."/>
            <person name="Lee G.-B."/>
            <person name="Lee Y.-G."/>
            <person name="Hong S.-Y."/>
            <person name="Cho K."/>
            <person name="Sohn K.H."/>
        </authorList>
    </citation>
    <scope>NUCLEOTIDE SEQUENCE</scope>
    <source>
        <strain evidence="1">KR_1_A1</strain>
    </source>
</reference>
<dbReference type="AlphaFoldDB" id="A0A833T8A7"/>
<accession>A0A833T8A7</accession>
<comment type="caution">
    <text evidence="1">The sequence shown here is derived from an EMBL/GenBank/DDBJ whole genome shotgun (WGS) entry which is preliminary data.</text>
</comment>
<name>A0A833T8A7_PHYIN</name>
<gene>
    <name evidence="1" type="ORF">GN244_ATG08787</name>
</gene>